<evidence type="ECO:0008006" key="4">
    <source>
        <dbReference type="Google" id="ProtNLM"/>
    </source>
</evidence>
<feature type="transmembrane region" description="Helical" evidence="1">
    <location>
        <begin position="132"/>
        <end position="153"/>
    </location>
</feature>
<gene>
    <name evidence="2" type="ORF">ACFSHS_07435</name>
</gene>
<reference evidence="3" key="1">
    <citation type="journal article" date="2019" name="Int. J. Syst. Evol. Microbiol.">
        <title>The Global Catalogue of Microorganisms (GCM) 10K type strain sequencing project: providing services to taxonomists for standard genome sequencing and annotation.</title>
        <authorList>
            <consortium name="The Broad Institute Genomics Platform"/>
            <consortium name="The Broad Institute Genome Sequencing Center for Infectious Disease"/>
            <person name="Wu L."/>
            <person name="Ma J."/>
        </authorList>
    </citation>
    <scope>NUCLEOTIDE SEQUENCE [LARGE SCALE GENOMIC DNA]</scope>
    <source>
        <strain evidence="3">JCM 3338</strain>
    </source>
</reference>
<dbReference type="RefSeq" id="WP_376873661.1">
    <property type="nucleotide sequence ID" value="NZ_JBHUHP010000008.1"/>
</dbReference>
<feature type="transmembrane region" description="Helical" evidence="1">
    <location>
        <begin position="186"/>
        <end position="207"/>
    </location>
</feature>
<feature type="transmembrane region" description="Helical" evidence="1">
    <location>
        <begin position="160"/>
        <end position="180"/>
    </location>
</feature>
<evidence type="ECO:0000313" key="3">
    <source>
        <dbReference type="Proteomes" id="UP001597402"/>
    </source>
</evidence>
<keyword evidence="1" id="KW-1133">Transmembrane helix</keyword>
<name>A0ABW4X8H0_9ACTN</name>
<dbReference type="Proteomes" id="UP001597402">
    <property type="component" value="Unassembled WGS sequence"/>
</dbReference>
<feature type="transmembrane region" description="Helical" evidence="1">
    <location>
        <begin position="88"/>
        <end position="112"/>
    </location>
</feature>
<keyword evidence="1" id="KW-0472">Membrane</keyword>
<keyword evidence="1" id="KW-0812">Transmembrane</keyword>
<comment type="caution">
    <text evidence="2">The sequence shown here is derived from an EMBL/GenBank/DDBJ whole genome shotgun (WGS) entry which is preliminary data.</text>
</comment>
<feature type="transmembrane region" description="Helical" evidence="1">
    <location>
        <begin position="52"/>
        <end position="76"/>
    </location>
</feature>
<accession>A0ABW4X8H0</accession>
<keyword evidence="3" id="KW-1185">Reference proteome</keyword>
<sequence length="236" mass="24149">MTTTDRSETSGTGLDRWSGGCWVAAGMLLPIGVLHPDIFETTLADAALNSTLWVPMHAAGTVAVVLTLMGLTGLYARRADLLGRLGAVGFALAVPGLVMTGCVAYAEAILLPVLARDNPAVFDWDGPVTTSWAVRLTAGLALLWLVGLALLGAALTRSGVLPTAAGLTLAGGAVAFVLFAGPLVPVLGPLATLTLAAGYLLIGASLWTGATSFRRAYTDLPNARSRSSARGVKPGR</sequence>
<evidence type="ECO:0000256" key="1">
    <source>
        <dbReference type="SAM" id="Phobius"/>
    </source>
</evidence>
<evidence type="ECO:0000313" key="2">
    <source>
        <dbReference type="EMBL" id="MFD2091407.1"/>
    </source>
</evidence>
<protein>
    <recommendedName>
        <fullName evidence="4">DUF4386 family protein</fullName>
    </recommendedName>
</protein>
<organism evidence="2 3">
    <name type="scientific">Blastococcus deserti</name>
    <dbReference type="NCBI Taxonomy" id="2259033"/>
    <lineage>
        <taxon>Bacteria</taxon>
        <taxon>Bacillati</taxon>
        <taxon>Actinomycetota</taxon>
        <taxon>Actinomycetes</taxon>
        <taxon>Geodermatophilales</taxon>
        <taxon>Geodermatophilaceae</taxon>
        <taxon>Blastococcus</taxon>
    </lineage>
</organism>
<dbReference type="EMBL" id="JBHUHP010000008">
    <property type="protein sequence ID" value="MFD2091407.1"/>
    <property type="molecule type" value="Genomic_DNA"/>
</dbReference>
<proteinExistence type="predicted"/>